<evidence type="ECO:0000313" key="2">
    <source>
        <dbReference type="Proteomes" id="UP000439903"/>
    </source>
</evidence>
<dbReference type="AlphaFoldDB" id="A0A8H4A507"/>
<organism evidence="1 2">
    <name type="scientific">Gigaspora margarita</name>
    <dbReference type="NCBI Taxonomy" id="4874"/>
    <lineage>
        <taxon>Eukaryota</taxon>
        <taxon>Fungi</taxon>
        <taxon>Fungi incertae sedis</taxon>
        <taxon>Mucoromycota</taxon>
        <taxon>Glomeromycotina</taxon>
        <taxon>Glomeromycetes</taxon>
        <taxon>Diversisporales</taxon>
        <taxon>Gigasporaceae</taxon>
        <taxon>Gigaspora</taxon>
    </lineage>
</organism>
<reference evidence="1 2" key="1">
    <citation type="journal article" date="2019" name="Environ. Microbiol.">
        <title>At the nexus of three kingdoms: the genome of the mycorrhizal fungus Gigaspora margarita provides insights into plant, endobacterial and fungal interactions.</title>
        <authorList>
            <person name="Venice F."/>
            <person name="Ghignone S."/>
            <person name="Salvioli di Fossalunga A."/>
            <person name="Amselem J."/>
            <person name="Novero M."/>
            <person name="Xianan X."/>
            <person name="Sedzielewska Toro K."/>
            <person name="Morin E."/>
            <person name="Lipzen A."/>
            <person name="Grigoriev I.V."/>
            <person name="Henrissat B."/>
            <person name="Martin F.M."/>
            <person name="Bonfante P."/>
        </authorList>
    </citation>
    <scope>NUCLEOTIDE SEQUENCE [LARGE SCALE GENOMIC DNA]</scope>
    <source>
        <strain evidence="1 2">BEG34</strain>
    </source>
</reference>
<proteinExistence type="predicted"/>
<accession>A0A8H4A507</accession>
<comment type="caution">
    <text evidence="1">The sequence shown here is derived from an EMBL/GenBank/DDBJ whole genome shotgun (WGS) entry which is preliminary data.</text>
</comment>
<dbReference type="EMBL" id="WTPW01001460">
    <property type="protein sequence ID" value="KAF0434025.1"/>
    <property type="molecule type" value="Genomic_DNA"/>
</dbReference>
<sequence>MPTSSTLSPPSSLLVICDFLSQRKGPFASFIILHHKLQCCQLEDWKPTGRPDSSRAPVVPVRNPTGTDVLTGMYSSNWPA</sequence>
<protein>
    <submittedName>
        <fullName evidence="1">Uncharacterized protein</fullName>
    </submittedName>
</protein>
<name>A0A8H4A507_GIGMA</name>
<evidence type="ECO:0000313" key="1">
    <source>
        <dbReference type="EMBL" id="KAF0434025.1"/>
    </source>
</evidence>
<keyword evidence="2" id="KW-1185">Reference proteome</keyword>
<dbReference type="Proteomes" id="UP000439903">
    <property type="component" value="Unassembled WGS sequence"/>
</dbReference>
<gene>
    <name evidence="1" type="ORF">F8M41_004947</name>
</gene>